<evidence type="ECO:0000256" key="1">
    <source>
        <dbReference type="ARBA" id="ARBA00022741"/>
    </source>
</evidence>
<keyword evidence="3" id="KW-0614">Plasmid</keyword>
<dbReference type="EMBL" id="AP014705">
    <property type="protein sequence ID" value="BAQ49432.1"/>
    <property type="molecule type" value="Genomic_DNA"/>
</dbReference>
<proteinExistence type="predicted"/>
<keyword evidence="3" id="KW-0378">Hydrolase</keyword>
<name>A0A0C6FQT9_9HYPH</name>
<dbReference type="GO" id="GO:0005524">
    <property type="term" value="F:ATP binding"/>
    <property type="evidence" value="ECO:0007669"/>
    <property type="project" value="UniProtKB-KW"/>
</dbReference>
<dbReference type="PANTHER" id="PTHR43788">
    <property type="entry name" value="DNA2/NAM7 HELICASE FAMILY MEMBER"/>
    <property type="match status" value="1"/>
</dbReference>
<evidence type="ECO:0000313" key="3">
    <source>
        <dbReference type="EMBL" id="BAQ49432.1"/>
    </source>
</evidence>
<keyword evidence="1" id="KW-0547">Nucleotide-binding</keyword>
<dbReference type="Proteomes" id="UP000061432">
    <property type="component" value="Plasmid pMaq22A_1p"/>
</dbReference>
<geneLocation type="plasmid" evidence="4">
    <name>pMaq22A_1p DNA</name>
</geneLocation>
<reference evidence="4" key="2">
    <citation type="submission" date="2015-01" db="EMBL/GenBank/DDBJ databases">
        <title>Complete genome sequence of Methylobacterium aquaticum strain 22A.</title>
        <authorList>
            <person name="Tani A."/>
            <person name="Ogura Y."/>
            <person name="Hayashi T."/>
        </authorList>
    </citation>
    <scope>NUCLEOTIDE SEQUENCE [LARGE SCALE GENOMIC DNA]</scope>
    <source>
        <strain evidence="4">MA-22A</strain>
        <plasmid evidence="4">Plasmid pMaq22A_1p DNA</plasmid>
    </source>
</reference>
<keyword evidence="2" id="KW-0067">ATP-binding</keyword>
<dbReference type="GO" id="GO:0003678">
    <property type="term" value="F:DNA helicase activity"/>
    <property type="evidence" value="ECO:0007669"/>
    <property type="project" value="UniProtKB-ARBA"/>
</dbReference>
<dbReference type="Gene3D" id="3.40.50.300">
    <property type="entry name" value="P-loop containing nucleotide triphosphate hydrolases"/>
    <property type="match status" value="1"/>
</dbReference>
<evidence type="ECO:0000256" key="2">
    <source>
        <dbReference type="ARBA" id="ARBA00022840"/>
    </source>
</evidence>
<dbReference type="InterPro" id="IPR027417">
    <property type="entry name" value="P-loop_NTPase"/>
</dbReference>
<organism evidence="3 4">
    <name type="scientific">Methylobacterium aquaticum</name>
    <dbReference type="NCBI Taxonomy" id="270351"/>
    <lineage>
        <taxon>Bacteria</taxon>
        <taxon>Pseudomonadati</taxon>
        <taxon>Pseudomonadota</taxon>
        <taxon>Alphaproteobacteria</taxon>
        <taxon>Hyphomicrobiales</taxon>
        <taxon>Methylobacteriaceae</taxon>
        <taxon>Methylobacterium</taxon>
    </lineage>
</organism>
<reference evidence="3 4" key="1">
    <citation type="journal article" date="2015" name="Genome Announc.">
        <title>Complete Genome Sequence of Methylobacterium aquaticum Strain 22A, Isolated from Racomitrium japonicum Moss.</title>
        <authorList>
            <person name="Tani A."/>
            <person name="Ogura Y."/>
            <person name="Hayashi T."/>
            <person name="Kimbara K."/>
        </authorList>
    </citation>
    <scope>NUCLEOTIDE SEQUENCE [LARGE SCALE GENOMIC DNA]</scope>
    <source>
        <strain evidence="3 4">MA-22A</strain>
        <plasmid evidence="4">Plasmid pMaq22A_1p DNA</plasmid>
    </source>
</reference>
<sequence>MGRPKTRKNVLADDAVIAAAVAPARFPAGRWPAAGRHPLVLLQQGAVNLAMSDLEGVDLFPVNGPPGTGKTTLLRDMVAALVVRRAEAMCAFDDPGKAFSESGYRPRIRNATVPVHRVDPRLRGFEMLVASSNNKAVENVSRELPSLKAIASDATGLRYFKTVADGISGDVEAWGLVAAVLGNASNRFAFREAMWADPDKGLRAYLAEAVGNPQ</sequence>
<gene>
    <name evidence="3" type="ORF">Maq22A_1p36075</name>
</gene>
<dbReference type="AlphaFoldDB" id="A0A0C6FQT9"/>
<dbReference type="SUPFAM" id="SSF52540">
    <property type="entry name" value="P-loop containing nucleoside triphosphate hydrolases"/>
    <property type="match status" value="1"/>
</dbReference>
<dbReference type="PATRIC" id="fig|270351.10.peg.6506"/>
<dbReference type="PANTHER" id="PTHR43788:SF6">
    <property type="entry name" value="DNA HELICASE B"/>
    <property type="match status" value="1"/>
</dbReference>
<accession>A0A0C6FQT9</accession>
<protein>
    <submittedName>
        <fullName evidence="3">Superfamily I DNA and RNA helicases and helicase subunits</fullName>
    </submittedName>
</protein>
<dbReference type="KEGG" id="maqu:Maq22A_1p36075"/>
<dbReference type="InterPro" id="IPR050534">
    <property type="entry name" value="Coronavir_polyprotein_1ab"/>
</dbReference>
<keyword evidence="3" id="KW-0347">Helicase</keyword>
<evidence type="ECO:0000313" key="4">
    <source>
        <dbReference type="Proteomes" id="UP000061432"/>
    </source>
</evidence>